<organism evidence="1 2">
    <name type="scientific">Paraburkholderia caledonica</name>
    <dbReference type="NCBI Taxonomy" id="134536"/>
    <lineage>
        <taxon>Bacteria</taxon>
        <taxon>Pseudomonadati</taxon>
        <taxon>Pseudomonadota</taxon>
        <taxon>Betaproteobacteria</taxon>
        <taxon>Burkholderiales</taxon>
        <taxon>Burkholderiaceae</taxon>
        <taxon>Paraburkholderia</taxon>
    </lineage>
</organism>
<sequence length="191" mass="20275">MRLSPLSPDSMSAEQKDLYDSIDHTVATSLAGFIAKREDGALLGPFNPMLHSPRLGAAAWALTTALSQKSVLPKACKEIAILVTGMRYQAAYEIYAHVAVGRLVGLSELKITALCCGMLPPHMSEQETVAYQVARALASSGPLPRPIFDASIRVFGKEGTAELVFLIGNYSLVSVLLNAYDIPVPDGTAGG</sequence>
<proteinExistence type="predicted"/>
<reference evidence="1 2" key="1">
    <citation type="submission" date="2023-07" db="EMBL/GenBank/DDBJ databases">
        <title>Sorghum-associated microbial communities from plants grown in Nebraska, USA.</title>
        <authorList>
            <person name="Schachtman D."/>
        </authorList>
    </citation>
    <scope>NUCLEOTIDE SEQUENCE [LARGE SCALE GENOMIC DNA]</scope>
    <source>
        <strain evidence="1 2">DS1039</strain>
    </source>
</reference>
<accession>A0ABU1KYV9</accession>
<keyword evidence="2" id="KW-1185">Reference proteome</keyword>
<dbReference type="RefSeq" id="WP_310066575.1">
    <property type="nucleotide sequence ID" value="NZ_JAVDQN010000002.1"/>
</dbReference>
<dbReference type="PANTHER" id="PTHR34846:SF11">
    <property type="entry name" value="4-CARBOXYMUCONOLACTONE DECARBOXYLASE FAMILY PROTEIN (AFU_ORTHOLOGUE AFUA_6G11590)"/>
    <property type="match status" value="1"/>
</dbReference>
<gene>
    <name evidence="1" type="ORF">J2776_002858</name>
</gene>
<dbReference type="SUPFAM" id="SSF69118">
    <property type="entry name" value="AhpD-like"/>
    <property type="match status" value="1"/>
</dbReference>
<dbReference type="Gene3D" id="1.20.1290.10">
    <property type="entry name" value="AhpD-like"/>
    <property type="match status" value="1"/>
</dbReference>
<dbReference type="EMBL" id="JAVDQN010000002">
    <property type="protein sequence ID" value="MDR6376158.1"/>
    <property type="molecule type" value="Genomic_DNA"/>
</dbReference>
<protein>
    <submittedName>
        <fullName evidence="1">Alkylhydroperoxidase family enzyme</fullName>
    </submittedName>
</protein>
<dbReference type="InterPro" id="IPR029032">
    <property type="entry name" value="AhpD-like"/>
</dbReference>
<dbReference type="PANTHER" id="PTHR34846">
    <property type="entry name" value="4-CARBOXYMUCONOLACTONE DECARBOXYLASE FAMILY PROTEIN (AFU_ORTHOLOGUE AFUA_6G11590)"/>
    <property type="match status" value="1"/>
</dbReference>
<comment type="caution">
    <text evidence="1">The sequence shown here is derived from an EMBL/GenBank/DDBJ whole genome shotgun (WGS) entry which is preliminary data.</text>
</comment>
<evidence type="ECO:0000313" key="1">
    <source>
        <dbReference type="EMBL" id="MDR6376158.1"/>
    </source>
</evidence>
<dbReference type="Proteomes" id="UP001185254">
    <property type="component" value="Unassembled WGS sequence"/>
</dbReference>
<name>A0ABU1KYV9_9BURK</name>
<evidence type="ECO:0000313" key="2">
    <source>
        <dbReference type="Proteomes" id="UP001185254"/>
    </source>
</evidence>